<feature type="domain" description="PhoU" evidence="8">
    <location>
        <begin position="121"/>
        <end position="206"/>
    </location>
</feature>
<comment type="caution">
    <text evidence="9">The sequence shown here is derived from an EMBL/GenBank/DDBJ whole genome shotgun (WGS) entry which is preliminary data.</text>
</comment>
<dbReference type="GO" id="GO:0030643">
    <property type="term" value="P:intracellular phosphate ion homeostasis"/>
    <property type="evidence" value="ECO:0007669"/>
    <property type="project" value="InterPro"/>
</dbReference>
<reference evidence="9 10" key="1">
    <citation type="submission" date="2012-01" db="EMBL/GenBank/DDBJ databases">
        <title>The Genome Sequence of Facklamia languida CCUG 37842.</title>
        <authorList>
            <consortium name="The Broad Institute Genome Sequencing Platform"/>
            <person name="Earl A."/>
            <person name="Ward D."/>
            <person name="Feldgarden M."/>
            <person name="Gevers D."/>
            <person name="Huys G."/>
            <person name="Young S.K."/>
            <person name="Zeng Q."/>
            <person name="Gargeya S."/>
            <person name="Fitzgerald M."/>
            <person name="Haas B."/>
            <person name="Abouelleil A."/>
            <person name="Alvarado L."/>
            <person name="Arachchi H.M."/>
            <person name="Berlin A."/>
            <person name="Chapman S.B."/>
            <person name="Gearin G."/>
            <person name="Goldberg J."/>
            <person name="Griggs A."/>
            <person name="Gujja S."/>
            <person name="Hansen M."/>
            <person name="Heiman D."/>
            <person name="Howarth C."/>
            <person name="Larimer J."/>
            <person name="Lui A."/>
            <person name="MacDonald P.J.P."/>
            <person name="McCowen C."/>
            <person name="Montmayeur A."/>
            <person name="Murphy C."/>
            <person name="Neiman D."/>
            <person name="Pearson M."/>
            <person name="Priest M."/>
            <person name="Roberts A."/>
            <person name="Saif S."/>
            <person name="Shea T."/>
            <person name="Sisk P."/>
            <person name="Stolte C."/>
            <person name="Sykes S."/>
            <person name="Wortman J."/>
            <person name="Nusbaum C."/>
            <person name="Birren B."/>
        </authorList>
    </citation>
    <scope>NUCLEOTIDE SEQUENCE [LARGE SCALE GENOMIC DNA]</scope>
    <source>
        <strain evidence="9 10">CCUG 37842</strain>
    </source>
</reference>
<accession>H3NIA0</accession>
<evidence type="ECO:0000256" key="7">
    <source>
        <dbReference type="PIRNR" id="PIRNR003107"/>
    </source>
</evidence>
<evidence type="ECO:0000256" key="1">
    <source>
        <dbReference type="ARBA" id="ARBA00004496"/>
    </source>
</evidence>
<dbReference type="InterPro" id="IPR038078">
    <property type="entry name" value="PhoU-like_sf"/>
</dbReference>
<dbReference type="RefSeq" id="WP_006308555.1">
    <property type="nucleotide sequence ID" value="NZ_JH601133.1"/>
</dbReference>
<dbReference type="AlphaFoldDB" id="H3NIA0"/>
<dbReference type="PANTHER" id="PTHR42930">
    <property type="entry name" value="PHOSPHATE-SPECIFIC TRANSPORT SYSTEM ACCESSORY PROTEIN PHOU"/>
    <property type="match status" value="1"/>
</dbReference>
<evidence type="ECO:0000313" key="9">
    <source>
        <dbReference type="EMBL" id="EHR37899.1"/>
    </source>
</evidence>
<dbReference type="PANTHER" id="PTHR42930:SF3">
    <property type="entry name" value="PHOSPHATE-SPECIFIC TRANSPORT SYSTEM ACCESSORY PROTEIN PHOU"/>
    <property type="match status" value="1"/>
</dbReference>
<evidence type="ECO:0000256" key="3">
    <source>
        <dbReference type="ARBA" id="ARBA00011738"/>
    </source>
</evidence>
<evidence type="ECO:0000256" key="5">
    <source>
        <dbReference type="ARBA" id="ARBA00022490"/>
    </source>
</evidence>
<dbReference type="InterPro" id="IPR026022">
    <property type="entry name" value="PhoU_dom"/>
</dbReference>
<keyword evidence="10" id="KW-1185">Reference proteome</keyword>
<comment type="similarity">
    <text evidence="2 7">Belongs to the PhoU family.</text>
</comment>
<dbReference type="eggNOG" id="COG0704">
    <property type="taxonomic scope" value="Bacteria"/>
</dbReference>
<dbReference type="Pfam" id="PF01895">
    <property type="entry name" value="PhoU"/>
    <property type="match status" value="2"/>
</dbReference>
<name>H3NIA0_9LACT</name>
<keyword evidence="6 7" id="KW-0592">Phosphate transport</keyword>
<evidence type="ECO:0000256" key="6">
    <source>
        <dbReference type="ARBA" id="ARBA00022592"/>
    </source>
</evidence>
<evidence type="ECO:0000313" key="10">
    <source>
        <dbReference type="Proteomes" id="UP000006190"/>
    </source>
</evidence>
<dbReference type="GO" id="GO:0045936">
    <property type="term" value="P:negative regulation of phosphate metabolic process"/>
    <property type="evidence" value="ECO:0007669"/>
    <property type="project" value="InterPro"/>
</dbReference>
<evidence type="ECO:0000259" key="8">
    <source>
        <dbReference type="Pfam" id="PF01895"/>
    </source>
</evidence>
<dbReference type="HOGENOM" id="CLU_078518_2_0_9"/>
<feature type="domain" description="PhoU" evidence="8">
    <location>
        <begin position="18"/>
        <end position="104"/>
    </location>
</feature>
<dbReference type="GO" id="GO:0006817">
    <property type="term" value="P:phosphate ion transport"/>
    <property type="evidence" value="ECO:0007669"/>
    <property type="project" value="UniProtKB-KW"/>
</dbReference>
<dbReference type="InterPro" id="IPR028366">
    <property type="entry name" value="PhoU"/>
</dbReference>
<dbReference type="SUPFAM" id="SSF109755">
    <property type="entry name" value="PhoU-like"/>
    <property type="match status" value="1"/>
</dbReference>
<comment type="subunit">
    <text evidence="3 7">Homodimer.</text>
</comment>
<evidence type="ECO:0000256" key="2">
    <source>
        <dbReference type="ARBA" id="ARBA00008107"/>
    </source>
</evidence>
<dbReference type="Proteomes" id="UP000006190">
    <property type="component" value="Unassembled WGS sequence"/>
</dbReference>
<dbReference type="PIRSF" id="PIRSF003107">
    <property type="entry name" value="PhoU"/>
    <property type="match status" value="1"/>
</dbReference>
<comment type="subcellular location">
    <subcellularLocation>
        <location evidence="1 7">Cytoplasm</location>
    </subcellularLocation>
</comment>
<protein>
    <recommendedName>
        <fullName evidence="7">Phosphate-specific transport system accessory protein PhoU</fullName>
    </recommendedName>
</protein>
<dbReference type="NCBIfam" id="TIGR02135">
    <property type="entry name" value="phoU_full"/>
    <property type="match status" value="1"/>
</dbReference>
<dbReference type="FunFam" id="1.20.58.220:FF:000004">
    <property type="entry name" value="Phosphate-specific transport system accessory protein PhoU"/>
    <property type="match status" value="1"/>
</dbReference>
<dbReference type="STRING" id="883113.HMPREF9708_00528"/>
<sequence>MREIYTRDLEAFTNKLSEQATAVNDQVHQAINAFNQVDTQIAAKVSAEDENVNRLANEIEKEAYRLIALQQPVAEDLRLIFSVINISSDLERMGDHAVSIAKNIERVDGEVEKVDSLAAIINEMAQLTLEMMDQVMTAFINRDKDQARIIAEKDEQLDANLKKLYKQSAARMENDRDIINSGINYLSIGNSLERIGDYVTNICERIIYLEDATIVDLNL</sequence>
<evidence type="ECO:0000256" key="4">
    <source>
        <dbReference type="ARBA" id="ARBA00022448"/>
    </source>
</evidence>
<comment type="function">
    <text evidence="7">Plays a role in the regulation of phosphate uptake.</text>
</comment>
<gene>
    <name evidence="9" type="ORF">HMPREF9708_00528</name>
</gene>
<keyword evidence="5 7" id="KW-0963">Cytoplasm</keyword>
<dbReference type="EMBL" id="AGEG01000003">
    <property type="protein sequence ID" value="EHR37899.1"/>
    <property type="molecule type" value="Genomic_DNA"/>
</dbReference>
<keyword evidence="4 7" id="KW-0813">Transport</keyword>
<proteinExistence type="inferred from homology"/>
<dbReference type="OrthoDB" id="9814256at2"/>
<dbReference type="Gene3D" id="1.20.58.220">
    <property type="entry name" value="Phosphate transport system protein phou homolog 2, domain 2"/>
    <property type="match status" value="1"/>
</dbReference>
<dbReference type="GO" id="GO:0005737">
    <property type="term" value="C:cytoplasm"/>
    <property type="evidence" value="ECO:0007669"/>
    <property type="project" value="UniProtKB-SubCell"/>
</dbReference>
<dbReference type="PATRIC" id="fig|883113.3.peg.530"/>
<organism evidence="9 10">
    <name type="scientific">Facklamia languida CCUG 37842</name>
    <dbReference type="NCBI Taxonomy" id="883113"/>
    <lineage>
        <taxon>Bacteria</taxon>
        <taxon>Bacillati</taxon>
        <taxon>Bacillota</taxon>
        <taxon>Bacilli</taxon>
        <taxon>Lactobacillales</taxon>
        <taxon>Aerococcaceae</taxon>
        <taxon>Facklamia</taxon>
    </lineage>
</organism>